<evidence type="ECO:0000313" key="5">
    <source>
        <dbReference type="EMBL" id="PMD28703.1"/>
    </source>
</evidence>
<dbReference type="GO" id="GO:0046982">
    <property type="term" value="F:protein heterodimerization activity"/>
    <property type="evidence" value="ECO:0007669"/>
    <property type="project" value="InterPro"/>
</dbReference>
<gene>
    <name evidence="5" type="ORF">NA56DRAFT_675747</name>
</gene>
<protein>
    <recommendedName>
        <fullName evidence="7">Apoptosis-inducing TAF9-like domain 1 family protein</fullName>
    </recommendedName>
</protein>
<dbReference type="GO" id="GO:0003677">
    <property type="term" value="F:DNA binding"/>
    <property type="evidence" value="ECO:0007669"/>
    <property type="project" value="UniProtKB-KW"/>
</dbReference>
<evidence type="ECO:0000256" key="4">
    <source>
        <dbReference type="ARBA" id="ARBA00023204"/>
    </source>
</evidence>
<dbReference type="SUPFAM" id="SSF47113">
    <property type="entry name" value="Histone-fold"/>
    <property type="match status" value="1"/>
</dbReference>
<keyword evidence="6" id="KW-1185">Reference proteome</keyword>
<evidence type="ECO:0000313" key="6">
    <source>
        <dbReference type="Proteomes" id="UP000235672"/>
    </source>
</evidence>
<dbReference type="OrthoDB" id="1872155at2759"/>
<dbReference type="CDD" id="cd22919">
    <property type="entry name" value="HFD_CENP-S"/>
    <property type="match status" value="1"/>
</dbReference>
<dbReference type="GO" id="GO:0003682">
    <property type="term" value="F:chromatin binding"/>
    <property type="evidence" value="ECO:0007669"/>
    <property type="project" value="TreeGrafter"/>
</dbReference>
<dbReference type="Pfam" id="PF15630">
    <property type="entry name" value="CENP-S"/>
    <property type="match status" value="1"/>
</dbReference>
<dbReference type="InterPro" id="IPR029003">
    <property type="entry name" value="CENP-S/Mhf1"/>
</dbReference>
<dbReference type="GO" id="GO:0031297">
    <property type="term" value="P:replication fork processing"/>
    <property type="evidence" value="ECO:0007669"/>
    <property type="project" value="TreeGrafter"/>
</dbReference>
<evidence type="ECO:0008006" key="7">
    <source>
        <dbReference type="Google" id="ProtNLM"/>
    </source>
</evidence>
<dbReference type="GO" id="GO:0071821">
    <property type="term" value="C:FANCM-MHF complex"/>
    <property type="evidence" value="ECO:0007669"/>
    <property type="project" value="InterPro"/>
</dbReference>
<dbReference type="AlphaFoldDB" id="A0A2J6QR14"/>
<proteinExistence type="inferred from homology"/>
<dbReference type="InterPro" id="IPR009072">
    <property type="entry name" value="Histone-fold"/>
</dbReference>
<comment type="similarity">
    <text evidence="1">Belongs to the TAF9 family. CENP-S/MHF1 subfamily.</text>
</comment>
<dbReference type="Gene3D" id="1.10.20.10">
    <property type="entry name" value="Histone, subunit A"/>
    <property type="match status" value="1"/>
</dbReference>
<evidence type="ECO:0000256" key="2">
    <source>
        <dbReference type="ARBA" id="ARBA00022763"/>
    </source>
</evidence>
<dbReference type="PANTHER" id="PTHR22980:SF0">
    <property type="entry name" value="CENTROMERE PROTEIN S"/>
    <property type="match status" value="1"/>
</dbReference>
<organism evidence="5 6">
    <name type="scientific">Hyaloscypha hepaticicola</name>
    <dbReference type="NCBI Taxonomy" id="2082293"/>
    <lineage>
        <taxon>Eukaryota</taxon>
        <taxon>Fungi</taxon>
        <taxon>Dikarya</taxon>
        <taxon>Ascomycota</taxon>
        <taxon>Pezizomycotina</taxon>
        <taxon>Leotiomycetes</taxon>
        <taxon>Helotiales</taxon>
        <taxon>Hyaloscyphaceae</taxon>
        <taxon>Hyaloscypha</taxon>
    </lineage>
</organism>
<dbReference type="GO" id="GO:0006281">
    <property type="term" value="P:DNA repair"/>
    <property type="evidence" value="ECO:0007669"/>
    <property type="project" value="UniProtKB-KW"/>
</dbReference>
<keyword evidence="4" id="KW-0234">DNA repair</keyword>
<accession>A0A2J6QR14</accession>
<sequence>MPQDDATTERLKASLWFSIGKIIDEETARLNTTATPQFIGAMTEMVWAQIENVAQDLESFSRHAGRTTVTTDDVLLVTRRNEALQGIMVDFVERGKAGKERERGK</sequence>
<evidence type="ECO:0000256" key="3">
    <source>
        <dbReference type="ARBA" id="ARBA00023125"/>
    </source>
</evidence>
<keyword evidence="2" id="KW-0227">DNA damage</keyword>
<dbReference type="PANTHER" id="PTHR22980">
    <property type="entry name" value="CORTISTATIN"/>
    <property type="match status" value="1"/>
</dbReference>
<dbReference type="Proteomes" id="UP000235672">
    <property type="component" value="Unassembled WGS sequence"/>
</dbReference>
<reference evidence="5 6" key="1">
    <citation type="submission" date="2016-05" db="EMBL/GenBank/DDBJ databases">
        <title>A degradative enzymes factory behind the ericoid mycorrhizal symbiosis.</title>
        <authorList>
            <consortium name="DOE Joint Genome Institute"/>
            <person name="Martino E."/>
            <person name="Morin E."/>
            <person name="Grelet G."/>
            <person name="Kuo A."/>
            <person name="Kohler A."/>
            <person name="Daghino S."/>
            <person name="Barry K."/>
            <person name="Choi C."/>
            <person name="Cichocki N."/>
            <person name="Clum A."/>
            <person name="Copeland A."/>
            <person name="Hainaut M."/>
            <person name="Haridas S."/>
            <person name="Labutti K."/>
            <person name="Lindquist E."/>
            <person name="Lipzen A."/>
            <person name="Khouja H.-R."/>
            <person name="Murat C."/>
            <person name="Ohm R."/>
            <person name="Olson A."/>
            <person name="Spatafora J."/>
            <person name="Veneault-Fourrey C."/>
            <person name="Henrissat B."/>
            <person name="Grigoriev I."/>
            <person name="Martin F."/>
            <person name="Perotto S."/>
        </authorList>
    </citation>
    <scope>NUCLEOTIDE SEQUENCE [LARGE SCALE GENOMIC DNA]</scope>
    <source>
        <strain evidence="5 6">UAMH 7357</strain>
    </source>
</reference>
<name>A0A2J6QR14_9HELO</name>
<keyword evidence="3" id="KW-0238">DNA-binding</keyword>
<evidence type="ECO:0000256" key="1">
    <source>
        <dbReference type="ARBA" id="ARBA00006612"/>
    </source>
</evidence>
<dbReference type="STRING" id="1745343.A0A2J6QR14"/>
<dbReference type="EMBL" id="KZ613464">
    <property type="protein sequence ID" value="PMD28703.1"/>
    <property type="molecule type" value="Genomic_DNA"/>
</dbReference>
<dbReference type="GO" id="GO:0000712">
    <property type="term" value="P:resolution of meiotic recombination intermediates"/>
    <property type="evidence" value="ECO:0007669"/>
    <property type="project" value="TreeGrafter"/>
</dbReference>